<dbReference type="GeneID" id="37132770"/>
<dbReference type="AlphaFoldDB" id="A0A319BTA8"/>
<gene>
    <name evidence="1" type="ORF">BO82DRAFT_13664</name>
</gene>
<proteinExistence type="predicted"/>
<dbReference type="EMBL" id="KZ821778">
    <property type="protein sequence ID" value="PYH75784.1"/>
    <property type="molecule type" value="Genomic_DNA"/>
</dbReference>
<dbReference type="RefSeq" id="XP_025485984.1">
    <property type="nucleotide sequence ID" value="XM_025630029.1"/>
</dbReference>
<dbReference type="VEuPathDB" id="FungiDB:BO82DRAFT_13664"/>
<sequence length="82" mass="9434">MTFLYERPDSEPSMFVSSQSHSTTRSLSYVFPHRRLATILLNVFVVCIFPKKVPGSRDLFQILGKVTYTGKRTRMLGTKHLL</sequence>
<organism evidence="1 2">
    <name type="scientific">Aspergillus uvarum CBS 121591</name>
    <dbReference type="NCBI Taxonomy" id="1448315"/>
    <lineage>
        <taxon>Eukaryota</taxon>
        <taxon>Fungi</taxon>
        <taxon>Dikarya</taxon>
        <taxon>Ascomycota</taxon>
        <taxon>Pezizomycotina</taxon>
        <taxon>Eurotiomycetes</taxon>
        <taxon>Eurotiomycetidae</taxon>
        <taxon>Eurotiales</taxon>
        <taxon>Aspergillaceae</taxon>
        <taxon>Aspergillus</taxon>
        <taxon>Aspergillus subgen. Circumdati</taxon>
    </lineage>
</organism>
<evidence type="ECO:0000313" key="1">
    <source>
        <dbReference type="EMBL" id="PYH75784.1"/>
    </source>
</evidence>
<protein>
    <submittedName>
        <fullName evidence="1">Uncharacterized protein</fullName>
    </submittedName>
</protein>
<evidence type="ECO:0000313" key="2">
    <source>
        <dbReference type="Proteomes" id="UP000248340"/>
    </source>
</evidence>
<dbReference type="Proteomes" id="UP000248340">
    <property type="component" value="Unassembled WGS sequence"/>
</dbReference>
<accession>A0A319BTA8</accession>
<name>A0A319BTA8_9EURO</name>
<keyword evidence="2" id="KW-1185">Reference proteome</keyword>
<reference evidence="1 2" key="1">
    <citation type="submission" date="2016-12" db="EMBL/GenBank/DDBJ databases">
        <title>The genomes of Aspergillus section Nigri reveals drivers in fungal speciation.</title>
        <authorList>
            <consortium name="DOE Joint Genome Institute"/>
            <person name="Vesth T.C."/>
            <person name="Nybo J."/>
            <person name="Theobald S."/>
            <person name="Brandl J."/>
            <person name="Frisvad J.C."/>
            <person name="Nielsen K.F."/>
            <person name="Lyhne E.K."/>
            <person name="Kogle M.E."/>
            <person name="Kuo A."/>
            <person name="Riley R."/>
            <person name="Clum A."/>
            <person name="Nolan M."/>
            <person name="Lipzen A."/>
            <person name="Salamov A."/>
            <person name="Henrissat B."/>
            <person name="Wiebenga A."/>
            <person name="De Vries R.P."/>
            <person name="Grigoriev I.V."/>
            <person name="Mortensen U.H."/>
            <person name="Andersen M.R."/>
            <person name="Baker S.E."/>
        </authorList>
    </citation>
    <scope>NUCLEOTIDE SEQUENCE [LARGE SCALE GENOMIC DNA]</scope>
    <source>
        <strain evidence="1 2">CBS 121591</strain>
    </source>
</reference>